<dbReference type="Proteomes" id="UP000198661">
    <property type="component" value="Unassembled WGS sequence"/>
</dbReference>
<keyword evidence="5 8" id="KW-0812">Transmembrane</keyword>
<evidence type="ECO:0000313" key="10">
    <source>
        <dbReference type="Proteomes" id="UP000198661"/>
    </source>
</evidence>
<comment type="function">
    <text evidence="8">Uptake of L-lactate across the membrane. Can also transport D-lactate and glycolate.</text>
</comment>
<feature type="transmembrane region" description="Helical" evidence="8">
    <location>
        <begin position="404"/>
        <end position="427"/>
    </location>
</feature>
<evidence type="ECO:0000256" key="7">
    <source>
        <dbReference type="ARBA" id="ARBA00023136"/>
    </source>
</evidence>
<evidence type="ECO:0000256" key="2">
    <source>
        <dbReference type="ARBA" id="ARBA00010100"/>
    </source>
</evidence>
<reference evidence="9 10" key="1">
    <citation type="submission" date="2016-10" db="EMBL/GenBank/DDBJ databases">
        <authorList>
            <person name="de Groot N.N."/>
        </authorList>
    </citation>
    <scope>NUCLEOTIDE SEQUENCE [LARGE SCALE GENOMIC DNA]</scope>
    <source>
        <strain evidence="9 10">DSM 44945</strain>
    </source>
</reference>
<dbReference type="AlphaFoldDB" id="A0A1I2RRI6"/>
<dbReference type="RefSeq" id="WP_245752295.1">
    <property type="nucleotide sequence ID" value="NZ_FOOK01000031.1"/>
</dbReference>
<feature type="transmembrane region" description="Helical" evidence="8">
    <location>
        <begin position="554"/>
        <end position="573"/>
    </location>
</feature>
<feature type="transmembrane region" description="Helical" evidence="8">
    <location>
        <begin position="323"/>
        <end position="344"/>
    </location>
</feature>
<keyword evidence="10" id="KW-1185">Reference proteome</keyword>
<dbReference type="InterPro" id="IPR003804">
    <property type="entry name" value="Lactate_perm"/>
</dbReference>
<keyword evidence="6 8" id="KW-1133">Transmembrane helix</keyword>
<evidence type="ECO:0000256" key="1">
    <source>
        <dbReference type="ARBA" id="ARBA00004651"/>
    </source>
</evidence>
<comment type="similarity">
    <text evidence="2 8">Belongs to the lactate permease family.</text>
</comment>
<dbReference type="PANTHER" id="PTHR30003">
    <property type="entry name" value="L-LACTATE PERMEASE"/>
    <property type="match status" value="1"/>
</dbReference>
<accession>A0A1I2RRI6</accession>
<feature type="transmembrane region" description="Helical" evidence="8">
    <location>
        <begin position="192"/>
        <end position="219"/>
    </location>
</feature>
<dbReference type="Pfam" id="PF02652">
    <property type="entry name" value="Lactate_perm"/>
    <property type="match status" value="1"/>
</dbReference>
<organism evidence="9 10">
    <name type="scientific">Planifilum fulgidum</name>
    <dbReference type="NCBI Taxonomy" id="201973"/>
    <lineage>
        <taxon>Bacteria</taxon>
        <taxon>Bacillati</taxon>
        <taxon>Bacillota</taxon>
        <taxon>Bacilli</taxon>
        <taxon>Bacillales</taxon>
        <taxon>Thermoactinomycetaceae</taxon>
        <taxon>Planifilum</taxon>
    </lineage>
</organism>
<evidence type="ECO:0000256" key="5">
    <source>
        <dbReference type="ARBA" id="ARBA00022692"/>
    </source>
</evidence>
<keyword evidence="3 8" id="KW-0813">Transport</keyword>
<dbReference type="EMBL" id="FOOK01000031">
    <property type="protein sequence ID" value="SFG40366.1"/>
    <property type="molecule type" value="Genomic_DNA"/>
</dbReference>
<feature type="transmembrane region" description="Helical" evidence="8">
    <location>
        <begin position="125"/>
        <end position="147"/>
    </location>
</feature>
<dbReference type="GO" id="GO:0005886">
    <property type="term" value="C:plasma membrane"/>
    <property type="evidence" value="ECO:0007669"/>
    <property type="project" value="UniProtKB-SubCell"/>
</dbReference>
<name>A0A1I2RRI6_9BACL</name>
<feature type="transmembrane region" description="Helical" evidence="8">
    <location>
        <begin position="530"/>
        <end position="548"/>
    </location>
</feature>
<keyword evidence="7 8" id="KW-0472">Membrane</keyword>
<feature type="transmembrane region" description="Helical" evidence="8">
    <location>
        <begin position="257"/>
        <end position="274"/>
    </location>
</feature>
<evidence type="ECO:0000256" key="6">
    <source>
        <dbReference type="ARBA" id="ARBA00022989"/>
    </source>
</evidence>
<dbReference type="STRING" id="201973.SAMN04488025_13123"/>
<dbReference type="PANTHER" id="PTHR30003:SF0">
    <property type="entry name" value="GLYCOLATE PERMEASE GLCA-RELATED"/>
    <property type="match status" value="1"/>
</dbReference>
<gene>
    <name evidence="9" type="ORF">SAMN04488025_13123</name>
</gene>
<evidence type="ECO:0000256" key="3">
    <source>
        <dbReference type="ARBA" id="ARBA00022448"/>
    </source>
</evidence>
<dbReference type="NCBIfam" id="TIGR00795">
    <property type="entry name" value="lctP"/>
    <property type="match status" value="1"/>
</dbReference>
<feature type="transmembrane region" description="Helical" evidence="8">
    <location>
        <begin position="50"/>
        <end position="79"/>
    </location>
</feature>
<sequence>MLSLLALLPVLTVLLLLVAFKWPAKTAMPLAFVVTVGLSLWVWEVPFNQVLAATVDGLITALTLLYIIFGAILLLNTLSESGALITIRKGLSNISPDRRVQAVIIAWLFGSFIEGAAGFGTPAAVTAPLLVGLGFPAMAAVVCALIIQSTPVSFGALGTPILVGISSGLGEGRLSEVTKVVGSDWEAVLSSIGVKVAALHFAAGFFIPLLMVALLTRFFGKNRSFREGLRAWRFAFFGALAMTIPYLLTAAALGPEFPSLFGGLIGLAVVVWAARKGWFHPKDGIWDFDAPEKWEPEWVGSLRLNDPASLSVKMPAWKAWTPYLLVGLFLVLTRMDALPLKGWLNGVTIDLEDLFGSGMSVSVSPLYLPGTIFIVVVLLTALIHRMDSAAFRRAWTGTFKTTGLASVALLFAVPMVKVFIGSSGGAAGYDSMPIELAKGVADTVGSVWPIFAPSIGALGAFIAGSNTVSNMMFSLFQFGVGTRIGADPSWIVALQAIGGAAGNMICVHNVVAASATVGLINKEGAIIRKTLIPTLYYVLFGGALGYTILHGFGWNIGTVIVLGTVAGFAFLLVRFGGTPPGVSQSRSVSRG</sequence>
<comment type="subcellular location">
    <subcellularLocation>
        <location evidence="1 8">Cell membrane</location>
        <topology evidence="1 8">Multi-pass membrane protein</topology>
    </subcellularLocation>
</comment>
<evidence type="ECO:0000313" key="9">
    <source>
        <dbReference type="EMBL" id="SFG40366.1"/>
    </source>
</evidence>
<dbReference type="GO" id="GO:0015295">
    <property type="term" value="F:solute:proton symporter activity"/>
    <property type="evidence" value="ECO:0007669"/>
    <property type="project" value="TreeGrafter"/>
</dbReference>
<evidence type="ECO:0000256" key="8">
    <source>
        <dbReference type="RuleBase" id="RU365092"/>
    </source>
</evidence>
<protein>
    <recommendedName>
        <fullName evidence="8">L-lactate permease</fullName>
    </recommendedName>
</protein>
<feature type="transmembrane region" description="Helical" evidence="8">
    <location>
        <begin position="231"/>
        <end position="251"/>
    </location>
</feature>
<feature type="transmembrane region" description="Helical" evidence="8">
    <location>
        <begin position="154"/>
        <end position="172"/>
    </location>
</feature>
<evidence type="ECO:0000256" key="4">
    <source>
        <dbReference type="ARBA" id="ARBA00022475"/>
    </source>
</evidence>
<feature type="transmembrane region" description="Helical" evidence="8">
    <location>
        <begin position="100"/>
        <end position="119"/>
    </location>
</feature>
<dbReference type="GO" id="GO:0015129">
    <property type="term" value="F:lactate transmembrane transporter activity"/>
    <property type="evidence" value="ECO:0007669"/>
    <property type="project" value="UniProtKB-UniRule"/>
</dbReference>
<feature type="transmembrane region" description="Helical" evidence="8">
    <location>
        <begin position="447"/>
        <end position="468"/>
    </location>
</feature>
<keyword evidence="4 8" id="KW-1003">Cell membrane</keyword>
<feature type="transmembrane region" description="Helical" evidence="8">
    <location>
        <begin position="364"/>
        <end position="383"/>
    </location>
</feature>
<proteinExistence type="inferred from homology"/>